<keyword evidence="10" id="KW-0902">Two-component regulatory system</keyword>
<name>A0ABN0XFM0_9ALTE</name>
<sequence>MDMHEAQQLFINEAEELLDVMESCLLEVEAGDATIDAHIDAIFRAAHTIKGSAGLFGFDAIVAFTHSVESVLEQVRADKLEFTPALAELLLDCHRHMVQMIQSIADPELASDKNQGTKLLAALDVYLHPPKSDEPLTDTSQAPIPDDSGHWSIHIDYGREVFRDGMDPCSQLKFLQTLGQVDDVRVTADFSDGEFDPECCYLRLQMALISSADKQQIEEVFEFIQDSSKVTISAPKALVNKVQACAEDDARLGETLVNSGALTKRELEMALAEQRRALQENRQAEALGNMLIKQGAVDKSLVSAALSKQKNQEHKRPIDLQFLKVDARKLDNLIGLIGELVTAGAANELLIGQLAHEKLQESFAGMTLLVEQIRDAALGLRMVQIGESFGRLKRIVRDVSKELGKDINLEVLGAETELDKSMVEKLSDPLMHIVRNAIDHGIEPQDVRIYKGKPSQGQLCLNAYHEAGAVVIEITDDGAGLDPDRIRAKAIENGILDADKQLSKEDIYKLIFEPGFSTASAITNLSGRGVGMDVVKRNIEELRGQISIASDINQGTRFRIRLPLTLAIIDGFEVTVGDAHLVIPVNMIQECLAFDAEALAVERDYLNLRGEVLPFVRVRDILKIPGQRLQREHVVVVQFGENRAGLVVETLLGELQAVIKPLNKMFRAIRGIGGSTVMGSGDIGFILDVPQLIEFTMHKESRQCAPASDKSEKEKHE</sequence>
<evidence type="ECO:0000259" key="14">
    <source>
        <dbReference type="PROSITE" id="PS50851"/>
    </source>
</evidence>
<evidence type="ECO:0000256" key="7">
    <source>
        <dbReference type="ARBA" id="ARBA00022741"/>
    </source>
</evidence>
<dbReference type="PANTHER" id="PTHR43395:SF10">
    <property type="entry name" value="CHEMOTAXIS PROTEIN CHEA"/>
    <property type="match status" value="1"/>
</dbReference>
<keyword evidence="6" id="KW-0808">Transferase</keyword>
<dbReference type="Gene3D" id="2.30.30.40">
    <property type="entry name" value="SH3 Domains"/>
    <property type="match status" value="1"/>
</dbReference>
<evidence type="ECO:0000259" key="13">
    <source>
        <dbReference type="PROSITE" id="PS50109"/>
    </source>
</evidence>
<keyword evidence="17" id="KW-1185">Reference proteome</keyword>
<dbReference type="SUPFAM" id="SSF47384">
    <property type="entry name" value="Homodimeric domain of signal transducing histidine kinase"/>
    <property type="match status" value="1"/>
</dbReference>
<gene>
    <name evidence="16" type="ORF">GCM10009092_29150</name>
</gene>
<dbReference type="EC" id="2.7.13.3" evidence="2"/>
<evidence type="ECO:0000313" key="16">
    <source>
        <dbReference type="EMBL" id="GAA0362912.1"/>
    </source>
</evidence>
<evidence type="ECO:0000256" key="12">
    <source>
        <dbReference type="PROSITE-ProRule" id="PRU00110"/>
    </source>
</evidence>
<keyword evidence="5 12" id="KW-0597">Phosphoprotein</keyword>
<feature type="domain" description="CheW-like" evidence="14">
    <location>
        <begin position="568"/>
        <end position="698"/>
    </location>
</feature>
<dbReference type="Gene3D" id="1.10.287.560">
    <property type="entry name" value="Histidine kinase CheA-like, homodimeric domain"/>
    <property type="match status" value="1"/>
</dbReference>
<evidence type="ECO:0000256" key="9">
    <source>
        <dbReference type="ARBA" id="ARBA00022840"/>
    </source>
</evidence>
<dbReference type="RefSeq" id="WP_343845886.1">
    <property type="nucleotide sequence ID" value="NZ_BAAAEI010000015.1"/>
</dbReference>
<dbReference type="InterPro" id="IPR002545">
    <property type="entry name" value="CheW-lke_dom"/>
</dbReference>
<evidence type="ECO:0000313" key="17">
    <source>
        <dbReference type="Proteomes" id="UP001501757"/>
    </source>
</evidence>
<dbReference type="SMART" id="SM01231">
    <property type="entry name" value="H-kinase_dim"/>
    <property type="match status" value="1"/>
</dbReference>
<dbReference type="PRINTS" id="PR00344">
    <property type="entry name" value="BCTRLSENSOR"/>
</dbReference>
<dbReference type="Pfam" id="PF01627">
    <property type="entry name" value="Hpt"/>
    <property type="match status" value="1"/>
</dbReference>
<proteinExistence type="predicted"/>
<dbReference type="InterPro" id="IPR036890">
    <property type="entry name" value="HATPase_C_sf"/>
</dbReference>
<dbReference type="SMART" id="SM00073">
    <property type="entry name" value="HPT"/>
    <property type="match status" value="1"/>
</dbReference>
<evidence type="ECO:0000256" key="2">
    <source>
        <dbReference type="ARBA" id="ARBA00012438"/>
    </source>
</evidence>
<dbReference type="Proteomes" id="UP001501757">
    <property type="component" value="Unassembled WGS sequence"/>
</dbReference>
<dbReference type="PROSITE" id="PS50894">
    <property type="entry name" value="HPT"/>
    <property type="match status" value="1"/>
</dbReference>
<dbReference type="SMART" id="SM00260">
    <property type="entry name" value="CheW"/>
    <property type="match status" value="1"/>
</dbReference>
<dbReference type="Gene3D" id="3.30.565.10">
    <property type="entry name" value="Histidine kinase-like ATPase, C-terminal domain"/>
    <property type="match status" value="1"/>
</dbReference>
<evidence type="ECO:0000256" key="5">
    <source>
        <dbReference type="ARBA" id="ARBA00022553"/>
    </source>
</evidence>
<evidence type="ECO:0000256" key="6">
    <source>
        <dbReference type="ARBA" id="ARBA00022679"/>
    </source>
</evidence>
<keyword evidence="9" id="KW-0067">ATP-binding</keyword>
<dbReference type="SUPFAM" id="SSF50341">
    <property type="entry name" value="CheW-like"/>
    <property type="match status" value="1"/>
</dbReference>
<comment type="caution">
    <text evidence="16">The sequence shown here is derived from an EMBL/GenBank/DDBJ whole genome shotgun (WGS) entry which is preliminary data.</text>
</comment>
<dbReference type="PROSITE" id="PS50109">
    <property type="entry name" value="HIS_KIN"/>
    <property type="match status" value="1"/>
</dbReference>
<dbReference type="InterPro" id="IPR005467">
    <property type="entry name" value="His_kinase_dom"/>
</dbReference>
<organism evidence="16 17">
    <name type="scientific">Bowmanella denitrificans</name>
    <dbReference type="NCBI Taxonomy" id="366582"/>
    <lineage>
        <taxon>Bacteria</taxon>
        <taxon>Pseudomonadati</taxon>
        <taxon>Pseudomonadota</taxon>
        <taxon>Gammaproteobacteria</taxon>
        <taxon>Alteromonadales</taxon>
        <taxon>Alteromonadaceae</taxon>
        <taxon>Bowmanella</taxon>
    </lineage>
</organism>
<keyword evidence="4" id="KW-0145">Chemotaxis</keyword>
<keyword evidence="7" id="KW-0547">Nucleotide-binding</keyword>
<dbReference type="PROSITE" id="PS50851">
    <property type="entry name" value="CHEW"/>
    <property type="match status" value="1"/>
</dbReference>
<dbReference type="SMART" id="SM00387">
    <property type="entry name" value="HATPase_c"/>
    <property type="match status" value="1"/>
</dbReference>
<dbReference type="InterPro" id="IPR008207">
    <property type="entry name" value="Sig_transdc_His_kin_Hpt_dom"/>
</dbReference>
<evidence type="ECO:0000256" key="1">
    <source>
        <dbReference type="ARBA" id="ARBA00000085"/>
    </source>
</evidence>
<evidence type="ECO:0000256" key="10">
    <source>
        <dbReference type="ARBA" id="ARBA00023012"/>
    </source>
</evidence>
<dbReference type="Pfam" id="PF02895">
    <property type="entry name" value="H-kinase_dim"/>
    <property type="match status" value="1"/>
</dbReference>
<dbReference type="PANTHER" id="PTHR43395">
    <property type="entry name" value="SENSOR HISTIDINE KINASE CHEA"/>
    <property type="match status" value="1"/>
</dbReference>
<feature type="domain" description="HPt" evidence="15">
    <location>
        <begin position="1"/>
        <end position="104"/>
    </location>
</feature>
<comment type="function">
    <text evidence="11">Involved in the transmission of sensory signals from the chemoreceptors to the flagellar motors. CheA is autophosphorylated; it can transfer its phosphate group to either CheB or CheY.</text>
</comment>
<keyword evidence="8" id="KW-0418">Kinase</keyword>
<dbReference type="InterPro" id="IPR036641">
    <property type="entry name" value="HPT_dom_sf"/>
</dbReference>
<dbReference type="CDD" id="cd00088">
    <property type="entry name" value="HPT"/>
    <property type="match status" value="1"/>
</dbReference>
<dbReference type="EMBL" id="BAAAEI010000015">
    <property type="protein sequence ID" value="GAA0362912.1"/>
    <property type="molecule type" value="Genomic_DNA"/>
</dbReference>
<dbReference type="InterPro" id="IPR004358">
    <property type="entry name" value="Sig_transdc_His_kin-like_C"/>
</dbReference>
<dbReference type="InterPro" id="IPR037006">
    <property type="entry name" value="CheA-like_homodim_sf"/>
</dbReference>
<feature type="modified residue" description="Phosphohistidine" evidence="12">
    <location>
        <position position="47"/>
    </location>
</feature>
<reference evidence="16 17" key="1">
    <citation type="journal article" date="2019" name="Int. J. Syst. Evol. Microbiol.">
        <title>The Global Catalogue of Microorganisms (GCM) 10K type strain sequencing project: providing services to taxonomists for standard genome sequencing and annotation.</title>
        <authorList>
            <consortium name="The Broad Institute Genomics Platform"/>
            <consortium name="The Broad Institute Genome Sequencing Center for Infectious Disease"/>
            <person name="Wu L."/>
            <person name="Ma J."/>
        </authorList>
    </citation>
    <scope>NUCLEOTIDE SEQUENCE [LARGE SCALE GENOMIC DNA]</scope>
    <source>
        <strain evidence="16 17">JCM 13378</strain>
    </source>
</reference>
<dbReference type="SUPFAM" id="SSF55874">
    <property type="entry name" value="ATPase domain of HSP90 chaperone/DNA topoisomerase II/histidine kinase"/>
    <property type="match status" value="1"/>
</dbReference>
<dbReference type="SUPFAM" id="SSF160246">
    <property type="entry name" value="EspE N-terminal domain-like"/>
    <property type="match status" value="1"/>
</dbReference>
<evidence type="ECO:0000256" key="11">
    <source>
        <dbReference type="ARBA" id="ARBA00035100"/>
    </source>
</evidence>
<accession>A0ABN0XFM0</accession>
<feature type="domain" description="Histidine kinase" evidence="13">
    <location>
        <begin position="369"/>
        <end position="566"/>
    </location>
</feature>
<dbReference type="CDD" id="cd16916">
    <property type="entry name" value="HATPase_CheA-like"/>
    <property type="match status" value="1"/>
</dbReference>
<dbReference type="Pfam" id="PF02518">
    <property type="entry name" value="HATPase_c"/>
    <property type="match status" value="1"/>
</dbReference>
<dbReference type="InterPro" id="IPR004105">
    <property type="entry name" value="CheA-like_dim"/>
</dbReference>
<dbReference type="InterPro" id="IPR037257">
    <property type="entry name" value="T2SS_E_N_sf"/>
</dbReference>
<dbReference type="InterPro" id="IPR036061">
    <property type="entry name" value="CheW-like_dom_sf"/>
</dbReference>
<comment type="catalytic activity">
    <reaction evidence="1">
        <text>ATP + protein L-histidine = ADP + protein N-phospho-L-histidine.</text>
        <dbReference type="EC" id="2.7.13.3"/>
    </reaction>
</comment>
<protein>
    <recommendedName>
        <fullName evidence="3">Chemotaxis protein CheA</fullName>
        <ecNumber evidence="2">2.7.13.3</ecNumber>
    </recommendedName>
</protein>
<dbReference type="Gene3D" id="1.20.120.160">
    <property type="entry name" value="HPT domain"/>
    <property type="match status" value="1"/>
</dbReference>
<evidence type="ECO:0000256" key="8">
    <source>
        <dbReference type="ARBA" id="ARBA00022777"/>
    </source>
</evidence>
<dbReference type="InterPro" id="IPR036097">
    <property type="entry name" value="HisK_dim/P_sf"/>
</dbReference>
<dbReference type="InterPro" id="IPR051315">
    <property type="entry name" value="Bact_Chemotaxis_CheA"/>
</dbReference>
<dbReference type="InterPro" id="IPR003594">
    <property type="entry name" value="HATPase_dom"/>
</dbReference>
<dbReference type="Pfam" id="PF01584">
    <property type="entry name" value="CheW"/>
    <property type="match status" value="1"/>
</dbReference>
<evidence type="ECO:0000256" key="4">
    <source>
        <dbReference type="ARBA" id="ARBA00022500"/>
    </source>
</evidence>
<evidence type="ECO:0000259" key="15">
    <source>
        <dbReference type="PROSITE" id="PS50894"/>
    </source>
</evidence>
<evidence type="ECO:0000256" key="3">
    <source>
        <dbReference type="ARBA" id="ARBA00021495"/>
    </source>
</evidence>
<dbReference type="SUPFAM" id="SSF47226">
    <property type="entry name" value="Histidine-containing phosphotransfer domain, HPT domain"/>
    <property type="match status" value="1"/>
</dbReference>